<reference evidence="17" key="1">
    <citation type="journal article" date="2023" name="bioRxiv">
        <title>Scaffold-level genome assemblies of two parasitoid biocontrol wasps reveal the parthenogenesis mechanism and an associated novel virus.</title>
        <authorList>
            <person name="Inwood S."/>
            <person name="Skelly J."/>
            <person name="Guhlin J."/>
            <person name="Harrop T."/>
            <person name="Goldson S."/>
            <person name="Dearden P."/>
        </authorList>
    </citation>
    <scope>NUCLEOTIDE SEQUENCE</scope>
    <source>
        <strain evidence="17">Lincoln</strain>
        <tissue evidence="17">Whole body</tissue>
    </source>
</reference>
<dbReference type="GO" id="GO:0020037">
    <property type="term" value="F:heme binding"/>
    <property type="evidence" value="ECO:0007669"/>
    <property type="project" value="InterPro"/>
</dbReference>
<evidence type="ECO:0000313" key="17">
    <source>
        <dbReference type="EMBL" id="KAK0175603.1"/>
    </source>
</evidence>
<dbReference type="GO" id="GO:0004497">
    <property type="term" value="F:monooxygenase activity"/>
    <property type="evidence" value="ECO:0007669"/>
    <property type="project" value="UniProtKB-KW"/>
</dbReference>
<keyword evidence="7 14" id="KW-0479">Metal-binding</keyword>
<evidence type="ECO:0000256" key="4">
    <source>
        <dbReference type="ARBA" id="ARBA00004406"/>
    </source>
</evidence>
<evidence type="ECO:0000256" key="16">
    <source>
        <dbReference type="SAM" id="Phobius"/>
    </source>
</evidence>
<dbReference type="Gene3D" id="1.10.630.10">
    <property type="entry name" value="Cytochrome P450"/>
    <property type="match status" value="1"/>
</dbReference>
<evidence type="ECO:0000256" key="2">
    <source>
        <dbReference type="ARBA" id="ARBA00003690"/>
    </source>
</evidence>
<evidence type="ECO:0000256" key="15">
    <source>
        <dbReference type="RuleBase" id="RU000461"/>
    </source>
</evidence>
<evidence type="ECO:0000256" key="14">
    <source>
        <dbReference type="PIRSR" id="PIRSR602403-1"/>
    </source>
</evidence>
<evidence type="ECO:0000313" key="18">
    <source>
        <dbReference type="Proteomes" id="UP001168972"/>
    </source>
</evidence>
<evidence type="ECO:0000256" key="6">
    <source>
        <dbReference type="ARBA" id="ARBA00022617"/>
    </source>
</evidence>
<keyword evidence="9" id="KW-0492">Microsome</keyword>
<evidence type="ECO:0000256" key="1">
    <source>
        <dbReference type="ARBA" id="ARBA00001971"/>
    </source>
</evidence>
<dbReference type="GO" id="GO:0005789">
    <property type="term" value="C:endoplasmic reticulum membrane"/>
    <property type="evidence" value="ECO:0007669"/>
    <property type="project" value="UniProtKB-SubCell"/>
</dbReference>
<protein>
    <recommendedName>
        <fullName evidence="19">Cytochrome P450</fullName>
    </recommendedName>
</protein>
<evidence type="ECO:0008006" key="19">
    <source>
        <dbReference type="Google" id="ProtNLM"/>
    </source>
</evidence>
<comment type="subcellular location">
    <subcellularLocation>
        <location evidence="4">Endoplasmic reticulum membrane</location>
        <topology evidence="4">Peripheral membrane protein</topology>
    </subcellularLocation>
    <subcellularLocation>
        <location evidence="3">Microsome membrane</location>
        <topology evidence="3">Peripheral membrane protein</topology>
    </subcellularLocation>
</comment>
<evidence type="ECO:0000256" key="7">
    <source>
        <dbReference type="ARBA" id="ARBA00022723"/>
    </source>
</evidence>
<dbReference type="PRINTS" id="PR00465">
    <property type="entry name" value="EP450IV"/>
</dbReference>
<comment type="function">
    <text evidence="2">May be involved in the metabolism of insect hormones and in the breakdown of synthetic insecticides.</text>
</comment>
<keyword evidence="10 15" id="KW-0560">Oxidoreductase</keyword>
<dbReference type="Proteomes" id="UP001168972">
    <property type="component" value="Unassembled WGS sequence"/>
</dbReference>
<keyword evidence="8" id="KW-0256">Endoplasmic reticulum</keyword>
<dbReference type="PRINTS" id="PR00385">
    <property type="entry name" value="P450"/>
</dbReference>
<dbReference type="InterPro" id="IPR001128">
    <property type="entry name" value="Cyt_P450"/>
</dbReference>
<evidence type="ECO:0000256" key="3">
    <source>
        <dbReference type="ARBA" id="ARBA00004174"/>
    </source>
</evidence>
<dbReference type="PANTHER" id="PTHR24292:SF54">
    <property type="entry name" value="CYP9F3-RELATED"/>
    <property type="match status" value="1"/>
</dbReference>
<dbReference type="GO" id="GO:0005506">
    <property type="term" value="F:iron ion binding"/>
    <property type="evidence" value="ECO:0007669"/>
    <property type="project" value="InterPro"/>
</dbReference>
<dbReference type="PANTHER" id="PTHR24292">
    <property type="entry name" value="CYTOCHROME P450"/>
    <property type="match status" value="1"/>
</dbReference>
<dbReference type="InterPro" id="IPR050476">
    <property type="entry name" value="Insect_CytP450_Detox"/>
</dbReference>
<evidence type="ECO:0000256" key="13">
    <source>
        <dbReference type="ARBA" id="ARBA00023136"/>
    </source>
</evidence>
<keyword evidence="11 14" id="KW-0408">Iron</keyword>
<evidence type="ECO:0000256" key="12">
    <source>
        <dbReference type="ARBA" id="ARBA00023033"/>
    </source>
</evidence>
<organism evidence="17 18">
    <name type="scientific">Microctonus hyperodae</name>
    <name type="common">Parasitoid wasp</name>
    <dbReference type="NCBI Taxonomy" id="165561"/>
    <lineage>
        <taxon>Eukaryota</taxon>
        <taxon>Metazoa</taxon>
        <taxon>Ecdysozoa</taxon>
        <taxon>Arthropoda</taxon>
        <taxon>Hexapoda</taxon>
        <taxon>Insecta</taxon>
        <taxon>Pterygota</taxon>
        <taxon>Neoptera</taxon>
        <taxon>Endopterygota</taxon>
        <taxon>Hymenoptera</taxon>
        <taxon>Apocrita</taxon>
        <taxon>Ichneumonoidea</taxon>
        <taxon>Braconidae</taxon>
        <taxon>Euphorinae</taxon>
        <taxon>Microctonus</taxon>
    </lineage>
</organism>
<feature type="binding site" description="axial binding residue" evidence="14">
    <location>
        <position position="451"/>
    </location>
    <ligand>
        <name>heme</name>
        <dbReference type="ChEBI" id="CHEBI:30413"/>
    </ligand>
    <ligandPart>
        <name>Fe</name>
        <dbReference type="ChEBI" id="CHEBI:18248"/>
    </ligandPart>
</feature>
<evidence type="ECO:0000256" key="5">
    <source>
        <dbReference type="ARBA" id="ARBA00010617"/>
    </source>
</evidence>
<evidence type="ECO:0000256" key="8">
    <source>
        <dbReference type="ARBA" id="ARBA00022824"/>
    </source>
</evidence>
<dbReference type="Pfam" id="PF00067">
    <property type="entry name" value="p450"/>
    <property type="match status" value="1"/>
</dbReference>
<dbReference type="CDD" id="cd11056">
    <property type="entry name" value="CYP6-like"/>
    <property type="match status" value="1"/>
</dbReference>
<dbReference type="InterPro" id="IPR017972">
    <property type="entry name" value="Cyt_P450_CS"/>
</dbReference>
<comment type="caution">
    <text evidence="17">The sequence shown here is derived from an EMBL/GenBank/DDBJ whole genome shotgun (WGS) entry which is preliminary data.</text>
</comment>
<dbReference type="SUPFAM" id="SSF48264">
    <property type="entry name" value="Cytochrome P450"/>
    <property type="match status" value="1"/>
</dbReference>
<proteinExistence type="inferred from homology"/>
<feature type="transmembrane region" description="Helical" evidence="16">
    <location>
        <begin position="6"/>
        <end position="23"/>
    </location>
</feature>
<keyword evidence="13 16" id="KW-0472">Membrane</keyword>
<dbReference type="AlphaFoldDB" id="A0AA39FTZ1"/>
<evidence type="ECO:0000256" key="10">
    <source>
        <dbReference type="ARBA" id="ARBA00023002"/>
    </source>
</evidence>
<comment type="cofactor">
    <cofactor evidence="1 14">
        <name>heme</name>
        <dbReference type="ChEBI" id="CHEBI:30413"/>
    </cofactor>
</comment>
<keyword evidence="6 14" id="KW-0349">Heme</keyword>
<keyword evidence="12 15" id="KW-0503">Monooxygenase</keyword>
<dbReference type="GO" id="GO:0016705">
    <property type="term" value="F:oxidoreductase activity, acting on paired donors, with incorporation or reduction of molecular oxygen"/>
    <property type="evidence" value="ECO:0007669"/>
    <property type="project" value="InterPro"/>
</dbReference>
<dbReference type="InterPro" id="IPR002403">
    <property type="entry name" value="Cyt_P450_E_grp-IV"/>
</dbReference>
<keyword evidence="16" id="KW-1133">Transmembrane helix</keyword>
<dbReference type="InterPro" id="IPR036396">
    <property type="entry name" value="Cyt_P450_sf"/>
</dbReference>
<evidence type="ECO:0000256" key="9">
    <source>
        <dbReference type="ARBA" id="ARBA00022848"/>
    </source>
</evidence>
<dbReference type="PROSITE" id="PS00086">
    <property type="entry name" value="CYTOCHROME_P450"/>
    <property type="match status" value="1"/>
</dbReference>
<accession>A0AA39FTZ1</accession>
<gene>
    <name evidence="17" type="ORF">PV327_009343</name>
</gene>
<evidence type="ECO:0000256" key="11">
    <source>
        <dbReference type="ARBA" id="ARBA00023004"/>
    </source>
</evidence>
<comment type="similarity">
    <text evidence="5 15">Belongs to the cytochrome P450 family.</text>
</comment>
<name>A0AA39FTZ1_MICHY</name>
<keyword evidence="16" id="KW-0812">Transmembrane</keyword>
<keyword evidence="18" id="KW-1185">Reference proteome</keyword>
<dbReference type="EMBL" id="JAQQBR010000005">
    <property type="protein sequence ID" value="KAK0175603.1"/>
    <property type="molecule type" value="Genomic_DNA"/>
</dbReference>
<dbReference type="FunFam" id="1.10.630.10:FF:000042">
    <property type="entry name" value="Cytochrome P450"/>
    <property type="match status" value="1"/>
</dbReference>
<sequence>MEYYISIILTVIIVGLMAILYLVKNENYFKKHGIPYETPLPIFGNMFQTLFRITPHMDRVRNFYYINPEAKYVGFYDFNSPVIMIRDPELIKNITLKYFDHFVDHRAFADPIQDPLMGNNLFLLRGNHWRGVRSLLSPAFTPSKLKPMFKFMMECSRDLANYMVEQMQTQKTLTINSKDAFTRYTNDVIATCAFGLNVNSTRNPLNEFYVLGRKATNFEGLLSLKFFLVSSFPKISKILNIKFMDEKIENYFHKLVSDTVALRDEKGISRPDMIQLMMESRKNIHNEIPNLTLQEMTSQAFVFFFGGFDTSSSLMCFLAHEISINPEVQAKLHDEIDEVHKKYNGEPSYEAINSMQYLDAVVNETLRLYPVAGILDRMCTKKFELPPTLPGTKPFELQPGDIIMISVYALQTDAKYYPDPDKFIPERFIEDPRKNLNSSIYMPFGNGPRMCIGYRFALIETKVLIYYLMLKCILKPSKKMIFPLRFSASSFPILPKGGFWLDLQPRIVNDKL</sequence>
<reference evidence="17" key="2">
    <citation type="submission" date="2023-03" db="EMBL/GenBank/DDBJ databases">
        <authorList>
            <person name="Inwood S.N."/>
            <person name="Skelly J.G."/>
            <person name="Guhlin J."/>
            <person name="Harrop T.W.R."/>
            <person name="Goldson S.G."/>
            <person name="Dearden P.K."/>
        </authorList>
    </citation>
    <scope>NUCLEOTIDE SEQUENCE</scope>
    <source>
        <strain evidence="17">Lincoln</strain>
        <tissue evidence="17">Whole body</tissue>
    </source>
</reference>